<dbReference type="AlphaFoldDB" id="A0A2W7I646"/>
<dbReference type="Pfam" id="PF09982">
    <property type="entry name" value="LpxR"/>
    <property type="match status" value="1"/>
</dbReference>
<dbReference type="InterPro" id="IPR037107">
    <property type="entry name" value="Put_OMP_sf"/>
</dbReference>
<name>A0A2W7I646_9FLAO</name>
<keyword evidence="3" id="KW-1185">Reference proteome</keyword>
<feature type="signal peptide" evidence="1">
    <location>
        <begin position="1"/>
        <end position="19"/>
    </location>
</feature>
<keyword evidence="1" id="KW-0732">Signal</keyword>
<dbReference type="InterPro" id="IPR018707">
    <property type="entry name" value="LpxR"/>
</dbReference>
<dbReference type="RefSeq" id="WP_111540018.1">
    <property type="nucleotide sequence ID" value="NZ_QKYV01000002.1"/>
</dbReference>
<evidence type="ECO:0008006" key="4">
    <source>
        <dbReference type="Google" id="ProtNLM"/>
    </source>
</evidence>
<dbReference type="Proteomes" id="UP000249542">
    <property type="component" value="Unassembled WGS sequence"/>
</dbReference>
<gene>
    <name evidence="2" type="ORF">LX95_00666</name>
</gene>
<sequence length="321" mass="36339">MNNIYIIALFLGLSLQMTAQDDSLPSQNNNRHQIVASTDNDFFAVFTNKDRSYSFGVSAGYRFIPNKENLFTRIFSDKKDFLHFINLKLEAYTPNYNFNTGETTGIRPFAGWSYATLGTTYAFDKSIITFKAEIGVLGEISQAHELQDWFHSQVSGDVVLEGWDKQVPNQLGVNLKANYTRSIFTNNSFNGFVEGNASLGNVRTFVNPQLGIRFGRFLEIQKSTAFQNSLFNSNDEVEYFIKLTGGFKLKAYDATLQGNMFGSNKNDYILEDIDHTTFHASLGGFIHYRDLDFSAIYYINSGEIDSIRTHSYGAISIAYQF</sequence>
<protein>
    <recommendedName>
        <fullName evidence="4">Lipid A deacylase LpxR family protein</fullName>
    </recommendedName>
</protein>
<reference evidence="2 3" key="1">
    <citation type="submission" date="2018-06" db="EMBL/GenBank/DDBJ databases">
        <title>Genomic Encyclopedia of Archaeal and Bacterial Type Strains, Phase II (KMG-II): from individual species to whole genera.</title>
        <authorList>
            <person name="Goeker M."/>
        </authorList>
    </citation>
    <scope>NUCLEOTIDE SEQUENCE [LARGE SCALE GENOMIC DNA]</scope>
    <source>
        <strain evidence="2 3">DSM 15361</strain>
    </source>
</reference>
<dbReference type="EMBL" id="QKYV01000002">
    <property type="protein sequence ID" value="PZW42356.1"/>
    <property type="molecule type" value="Genomic_DNA"/>
</dbReference>
<feature type="chain" id="PRO_5016082587" description="Lipid A deacylase LpxR family protein" evidence="1">
    <location>
        <begin position="20"/>
        <end position="321"/>
    </location>
</feature>
<evidence type="ECO:0000313" key="2">
    <source>
        <dbReference type="EMBL" id="PZW42356.1"/>
    </source>
</evidence>
<accession>A0A2W7I646</accession>
<comment type="caution">
    <text evidence="2">The sequence shown here is derived from an EMBL/GenBank/DDBJ whole genome shotgun (WGS) entry which is preliminary data.</text>
</comment>
<evidence type="ECO:0000313" key="3">
    <source>
        <dbReference type="Proteomes" id="UP000249542"/>
    </source>
</evidence>
<proteinExistence type="predicted"/>
<organism evidence="2 3">
    <name type="scientific">Mesonia algae</name>
    <dbReference type="NCBI Taxonomy" id="213248"/>
    <lineage>
        <taxon>Bacteria</taxon>
        <taxon>Pseudomonadati</taxon>
        <taxon>Bacteroidota</taxon>
        <taxon>Flavobacteriia</taxon>
        <taxon>Flavobacteriales</taxon>
        <taxon>Flavobacteriaceae</taxon>
        <taxon>Mesonia</taxon>
    </lineage>
</organism>
<dbReference type="Gene3D" id="2.40.128.140">
    <property type="entry name" value="Outer membrane protein"/>
    <property type="match status" value="1"/>
</dbReference>
<evidence type="ECO:0000256" key="1">
    <source>
        <dbReference type="SAM" id="SignalP"/>
    </source>
</evidence>